<dbReference type="RefSeq" id="YP_010670065.1">
    <property type="nucleotide sequence ID" value="NC_070963.1"/>
</dbReference>
<name>A0A879R3Y9_9CAUD</name>
<organism evidence="1 2">
    <name type="scientific">Synechococcus phage S-SRM01</name>
    <dbReference type="NCBI Taxonomy" id="2781608"/>
    <lineage>
        <taxon>Viruses</taxon>
        <taxon>Duplodnaviria</taxon>
        <taxon>Heunggongvirae</taxon>
        <taxon>Uroviricota</taxon>
        <taxon>Caudoviricetes</taxon>
        <taxon>Pantevenvirales</taxon>
        <taxon>Kyanoviridae</taxon>
        <taxon>Serangoonvirus</taxon>
        <taxon>Serangoonvirus essarone</taxon>
    </lineage>
</organism>
<reference evidence="1" key="1">
    <citation type="submission" date="2020-09" db="EMBL/GenBank/DDBJ databases">
        <authorList>
            <person name="Zhang D."/>
            <person name="Hatherill J.R."/>
            <person name="Ramirez J.F."/>
            <person name="Edinger B."/>
            <person name="Balarin R."/>
            <person name="Sullivan A."/>
            <person name="Humpal K.M."/>
            <person name="Guseva A."/>
            <person name="Butela K.A."/>
            <person name="Garlena R.A."/>
            <person name="Russell D.A."/>
            <person name="Pope W.H."/>
            <person name="Jacobs-Sera D."/>
            <person name="Hatfull G.F."/>
        </authorList>
    </citation>
    <scope>NUCLEOTIDE SEQUENCE</scope>
</reference>
<proteinExistence type="predicted"/>
<keyword evidence="2" id="KW-1185">Reference proteome</keyword>
<evidence type="ECO:0000313" key="2">
    <source>
        <dbReference type="Proteomes" id="UP000664915"/>
    </source>
</evidence>
<dbReference type="Proteomes" id="UP000664915">
    <property type="component" value="Segment"/>
</dbReference>
<evidence type="ECO:0000313" key="1">
    <source>
        <dbReference type="EMBL" id="QPX48055.1"/>
    </source>
</evidence>
<sequence length="123" mass="15161">MTDKPITAQELEELFGKVDWEQLIRDEVLKEGAEEIQRQHDHHLLTTLYGSSFADMVMIEPGVYKYMKYNRKMNVFEKLEASWWWMTQIFEEWCWQMTHDDGEFFHYLQTDYCKYEEDTYYTK</sequence>
<dbReference type="GeneID" id="77946260"/>
<dbReference type="KEGG" id="vg:77946260"/>
<accession>A0A879R3Y9</accession>
<protein>
    <submittedName>
        <fullName evidence="1">Uncharacterized protein</fullName>
    </submittedName>
</protein>
<dbReference type="EMBL" id="MW015081">
    <property type="protein sequence ID" value="QPX48055.1"/>
    <property type="molecule type" value="Genomic_DNA"/>
</dbReference>